<dbReference type="InterPro" id="IPR046858">
    <property type="entry name" value="ChrB_N"/>
</dbReference>
<feature type="domain" description="ChrB C-terminal" evidence="1">
    <location>
        <begin position="176"/>
        <end position="304"/>
    </location>
</feature>
<dbReference type="RefSeq" id="WP_147647103.1">
    <property type="nucleotide sequence ID" value="NZ_CP042806.1"/>
</dbReference>
<dbReference type="OrthoDB" id="511992at2"/>
<dbReference type="KEGG" id="talb:FTW19_07830"/>
<evidence type="ECO:0000313" key="3">
    <source>
        <dbReference type="EMBL" id="QEE27913.1"/>
    </source>
</evidence>
<evidence type="ECO:0000313" key="4">
    <source>
        <dbReference type="Proteomes" id="UP000321820"/>
    </source>
</evidence>
<dbReference type="Pfam" id="PF09828">
    <property type="entry name" value="ChrB_C"/>
    <property type="match status" value="1"/>
</dbReference>
<gene>
    <name evidence="3" type="ORF">FTW19_07830</name>
</gene>
<dbReference type="AlphaFoldDB" id="A0A5B9E6Q2"/>
<feature type="domain" description="ChrB N-terminal" evidence="2">
    <location>
        <begin position="27"/>
        <end position="109"/>
    </location>
</feature>
<evidence type="ECO:0000259" key="1">
    <source>
        <dbReference type="Pfam" id="PF09828"/>
    </source>
</evidence>
<reference evidence="3 4" key="1">
    <citation type="submission" date="2019-08" db="EMBL/GenBank/DDBJ databases">
        <title>Complete genome sequence of Terriglobus albidus strain ORNL.</title>
        <authorList>
            <person name="Podar M."/>
        </authorList>
    </citation>
    <scope>NUCLEOTIDE SEQUENCE [LARGE SCALE GENOMIC DNA]</scope>
    <source>
        <strain evidence="3 4">ORNL</strain>
    </source>
</reference>
<dbReference type="Proteomes" id="UP000321820">
    <property type="component" value="Chromosome"/>
</dbReference>
<dbReference type="EMBL" id="CP042806">
    <property type="protein sequence ID" value="QEE27913.1"/>
    <property type="molecule type" value="Genomic_DNA"/>
</dbReference>
<dbReference type="Pfam" id="PF20229">
    <property type="entry name" value="ChrB_N"/>
    <property type="match status" value="1"/>
</dbReference>
<dbReference type="InterPro" id="IPR018634">
    <property type="entry name" value="ChrB_C"/>
</dbReference>
<accession>A0A5B9E6Q2</accession>
<organism evidence="3 4">
    <name type="scientific">Terriglobus albidus</name>
    <dbReference type="NCBI Taxonomy" id="1592106"/>
    <lineage>
        <taxon>Bacteria</taxon>
        <taxon>Pseudomonadati</taxon>
        <taxon>Acidobacteriota</taxon>
        <taxon>Terriglobia</taxon>
        <taxon>Terriglobales</taxon>
        <taxon>Acidobacteriaceae</taxon>
        <taxon>Terriglobus</taxon>
    </lineage>
</organism>
<keyword evidence="4" id="KW-1185">Reference proteome</keyword>
<name>A0A5B9E6Q2_9BACT</name>
<protein>
    <submittedName>
        <fullName evidence="3">Chromate resistance protein</fullName>
    </submittedName>
</protein>
<proteinExistence type="predicted"/>
<evidence type="ECO:0000259" key="2">
    <source>
        <dbReference type="Pfam" id="PF20229"/>
    </source>
</evidence>
<sequence>MAKKQPPKEGNWLLLIFFLPGKKASERVGVWRKLQATGALSLRNSGYLLPDTPANQERFAWLATSIRAVGGEVSVLQVGAIDDPSWEELMQSFRDERKKDYEALLGDIKEAGSKGQVSAAQLARLKRRFEEIREIDFFQSSLQGDTEKAIDLLERPQTKHFSAGRLSAMDFQSKTWMTRPRPGIDRVSSAWLIKRFIDPKARFIFGPDPAAHPKAIPFDMFQGHGFAHEGELCTFEVLCMRFGIRDKAVLRIGQAIHDADFEEPRFGRQEGIAINQVLKGWAKQGLSDEELLRRGADLIEAMYHVT</sequence>